<dbReference type="PANTHER" id="PTHR15724">
    <property type="entry name" value="PROTEIN PHOSPHATASE 1 REGULATORY SUBUNIT 26"/>
    <property type="match status" value="1"/>
</dbReference>
<feature type="compositionally biased region" description="Basic and acidic residues" evidence="2">
    <location>
        <begin position="498"/>
        <end position="516"/>
    </location>
</feature>
<feature type="region of interest" description="Disordered" evidence="2">
    <location>
        <begin position="232"/>
        <end position="256"/>
    </location>
</feature>
<feature type="compositionally biased region" description="Basic residues" evidence="2">
    <location>
        <begin position="561"/>
        <end position="577"/>
    </location>
</feature>
<organism evidence="5 6">
    <name type="scientific">Channa argus</name>
    <name type="common">Northern snakehead</name>
    <name type="synonym">Ophicephalus argus</name>
    <dbReference type="NCBI Taxonomy" id="215402"/>
    <lineage>
        <taxon>Eukaryota</taxon>
        <taxon>Metazoa</taxon>
        <taxon>Chordata</taxon>
        <taxon>Craniata</taxon>
        <taxon>Vertebrata</taxon>
        <taxon>Euteleostomi</taxon>
        <taxon>Actinopterygii</taxon>
        <taxon>Neopterygii</taxon>
        <taxon>Teleostei</taxon>
        <taxon>Neoteleostei</taxon>
        <taxon>Acanthomorphata</taxon>
        <taxon>Anabantaria</taxon>
        <taxon>Anabantiformes</taxon>
        <taxon>Channoidei</taxon>
        <taxon>Channidae</taxon>
        <taxon>Channa</taxon>
    </lineage>
</organism>
<feature type="compositionally biased region" description="Basic and acidic residues" evidence="2">
    <location>
        <begin position="631"/>
        <end position="641"/>
    </location>
</feature>
<feature type="region of interest" description="Disordered" evidence="2">
    <location>
        <begin position="44"/>
        <end position="124"/>
    </location>
</feature>
<dbReference type="Proteomes" id="UP000503349">
    <property type="component" value="Chromosome 17"/>
</dbReference>
<feature type="region of interest" description="Disordered" evidence="2">
    <location>
        <begin position="775"/>
        <end position="805"/>
    </location>
</feature>
<dbReference type="Pfam" id="PF21376">
    <property type="entry name" value="TOR1A_C"/>
    <property type="match status" value="1"/>
</dbReference>
<keyword evidence="6" id="KW-1185">Reference proteome</keyword>
<dbReference type="InterPro" id="IPR031474">
    <property type="entry name" value="PPP1R26_N"/>
</dbReference>
<evidence type="ECO:0000313" key="6">
    <source>
        <dbReference type="Proteomes" id="UP000503349"/>
    </source>
</evidence>
<feature type="compositionally biased region" description="Basic and acidic residues" evidence="2">
    <location>
        <begin position="75"/>
        <end position="99"/>
    </location>
</feature>
<feature type="compositionally biased region" description="Low complexity" evidence="2">
    <location>
        <begin position="831"/>
        <end position="842"/>
    </location>
</feature>
<feature type="compositionally biased region" description="Basic and acidic residues" evidence="2">
    <location>
        <begin position="603"/>
        <end position="621"/>
    </location>
</feature>
<feature type="domain" description="Protein phosphatase 1 regulatory subunit 26 N-terminal" evidence="3">
    <location>
        <begin position="1"/>
        <end position="123"/>
    </location>
</feature>
<dbReference type="GO" id="GO:0005524">
    <property type="term" value="F:ATP binding"/>
    <property type="evidence" value="ECO:0007669"/>
    <property type="project" value="InterPro"/>
</dbReference>
<evidence type="ECO:0000256" key="1">
    <source>
        <dbReference type="ARBA" id="ARBA00006235"/>
    </source>
</evidence>
<dbReference type="GO" id="GO:0005737">
    <property type="term" value="C:cytoplasm"/>
    <property type="evidence" value="ECO:0007669"/>
    <property type="project" value="UniProtKB-ARBA"/>
</dbReference>
<dbReference type="GO" id="GO:0016887">
    <property type="term" value="F:ATP hydrolysis activity"/>
    <property type="evidence" value="ECO:0007669"/>
    <property type="project" value="InterPro"/>
</dbReference>
<dbReference type="InterPro" id="IPR049337">
    <property type="entry name" value="TOR1A_C"/>
</dbReference>
<feature type="region of interest" description="Disordered" evidence="2">
    <location>
        <begin position="603"/>
        <end position="641"/>
    </location>
</feature>
<dbReference type="InterPro" id="IPR027417">
    <property type="entry name" value="P-loop_NTPase"/>
</dbReference>
<feature type="domain" description="Torsin-1A C-terminal" evidence="4">
    <location>
        <begin position="1261"/>
        <end position="1318"/>
    </location>
</feature>
<dbReference type="FunFam" id="3.40.50.300:FF:001719">
    <property type="entry name" value="Torsin"/>
    <property type="match status" value="1"/>
</dbReference>
<evidence type="ECO:0000256" key="2">
    <source>
        <dbReference type="SAM" id="MobiDB-lite"/>
    </source>
</evidence>
<evidence type="ECO:0000259" key="3">
    <source>
        <dbReference type="Pfam" id="PF15740"/>
    </source>
</evidence>
<feature type="region of interest" description="Disordered" evidence="2">
    <location>
        <begin position="822"/>
        <end position="844"/>
    </location>
</feature>
<dbReference type="InterPro" id="IPR010448">
    <property type="entry name" value="Torsin"/>
</dbReference>
<dbReference type="InterPro" id="IPR026130">
    <property type="entry name" value="PPP1R26"/>
</dbReference>
<reference evidence="6" key="2">
    <citation type="submission" date="2019-02" db="EMBL/GenBank/DDBJ databases">
        <title>Opniocepnalus argus Var Kimnra genome.</title>
        <authorList>
            <person name="Zhou C."/>
            <person name="Xiao S."/>
        </authorList>
    </citation>
    <scope>NUCLEOTIDE SEQUENCE [LARGE SCALE GENOMIC DNA]</scope>
</reference>
<reference evidence="5 6" key="1">
    <citation type="submission" date="2019-02" db="EMBL/GenBank/DDBJ databases">
        <title>Opniocepnalus argus genome.</title>
        <authorList>
            <person name="Zhou C."/>
            <person name="Xiao S."/>
        </authorList>
    </citation>
    <scope>NUCLEOTIDE SEQUENCE [LARGE SCALE GENOMIC DNA]</scope>
    <source>
        <strain evidence="5">OARG1902GOOAL</strain>
        <tissue evidence="5">Muscle</tissue>
    </source>
</reference>
<dbReference type="SUPFAM" id="SSF52540">
    <property type="entry name" value="P-loop containing nucleoside triphosphate hydrolases"/>
    <property type="match status" value="1"/>
</dbReference>
<feature type="domain" description="Protein phosphatase 1 regulatory subunit 26 N-terminal" evidence="3">
    <location>
        <begin position="510"/>
        <end position="693"/>
    </location>
</feature>
<dbReference type="Pfam" id="PF06309">
    <property type="entry name" value="Torsin"/>
    <property type="match status" value="1"/>
</dbReference>
<accession>A0A6G1QH05</accession>
<feature type="domain" description="Protein phosphatase 1 regulatory subunit 26 N-terminal" evidence="3">
    <location>
        <begin position="248"/>
        <end position="490"/>
    </location>
</feature>
<dbReference type="EMBL" id="CM015728">
    <property type="protein sequence ID" value="KAF3701835.1"/>
    <property type="molecule type" value="Genomic_DNA"/>
</dbReference>
<dbReference type="GO" id="GO:0004864">
    <property type="term" value="F:protein phosphatase inhibitor activity"/>
    <property type="evidence" value="ECO:0007669"/>
    <property type="project" value="InterPro"/>
</dbReference>
<dbReference type="PANTHER" id="PTHR15724:SF0">
    <property type="entry name" value="PROTEIN PHOSPHATASE 1 REGULATORY SUBUNIT 26"/>
    <property type="match status" value="1"/>
</dbReference>
<dbReference type="GO" id="GO:0012505">
    <property type="term" value="C:endomembrane system"/>
    <property type="evidence" value="ECO:0007669"/>
    <property type="project" value="UniProtKB-ARBA"/>
</dbReference>
<feature type="compositionally biased region" description="Basic and acidic residues" evidence="2">
    <location>
        <begin position="795"/>
        <end position="805"/>
    </location>
</feature>
<evidence type="ECO:0000313" key="5">
    <source>
        <dbReference type="EMBL" id="KAF3701835.1"/>
    </source>
</evidence>
<dbReference type="Pfam" id="PF15740">
    <property type="entry name" value="PPP1R26_N"/>
    <property type="match status" value="4"/>
</dbReference>
<name>A0A6G1QH05_CHAAH</name>
<feature type="region of interest" description="Disordered" evidence="2">
    <location>
        <begin position="459"/>
        <end position="581"/>
    </location>
</feature>
<dbReference type="Gene3D" id="3.40.50.300">
    <property type="entry name" value="P-loop containing nucleotide triphosphate hydrolases"/>
    <property type="match status" value="1"/>
</dbReference>
<gene>
    <name evidence="5" type="ORF">EXN66_Car017523</name>
</gene>
<proteinExistence type="inferred from homology"/>
<feature type="domain" description="Protein phosphatase 1 regulatory subunit 26 N-terminal" evidence="3">
    <location>
        <begin position="179"/>
        <end position="240"/>
    </location>
</feature>
<comment type="similarity">
    <text evidence="1">Belongs to the ClpA/ClpB family. Torsin subfamily.</text>
</comment>
<evidence type="ECO:0000259" key="4">
    <source>
        <dbReference type="Pfam" id="PF21376"/>
    </source>
</evidence>
<sequence>MIIESLRSTQSSLEMSDEIEGNVLLRQDGPPQVCKAAMGSYMGAKSKTKSPTQMEQVNIIPPVNHGSSDSDSDDSVDRGIEEAIREYLKEKDDHKRKAEPCSPILQSSKIPRKTPPVPEVSKQNSDSNAFLISSNQFPKSIKVETLTAPVVPIKKDTKNKCFLNDKMVKKYDPNKGTMTKNVPKEQNKSPSKAIGLFNKVKCSVPIKIEQDSNDSSSDDGIEEAIQRYQLEKKEQQNRTDVFNPHAFKEESDSTSDDGIEEAIRCYQLEQLKEKSALKPSLQKQKPFSKSLIHVVGTTSTESAKKLREKKSRTEKEVKSVPPSVFVPKNTFAVGEKGNGNGLLSFKVDGLKKPFTPAPPKINTTAELMCAEAILDISKTVMSGAFHPNVGLSSCVPTESSLQSSLLHNCPGGESDDSSIDSEDGIEQEIRKFLEQKAQMHKQPPTSTVAQECQSINEREKVKAKQVATQNKPPRLSLTQRRKHKEENGCISKVSTIDSRIKDTPPKALPEHRKDSRLSVLSQRSPTHLVAGSHKTEQGGDKSSSLDSDEDLDTAIKDLLKTKGKSRKDKRPKRKSRKCLKEDEPLLRNALQTKKLKCDPISKRSALKKIDKRKDDMKDKSGSNKKNICQHKPTDENEMHHASCTEVKTEAVKEPLLLHNTQYAVPIKDDSSSVDSDDSIEQEIRRFLAEKAKVCTAEKSKDEDACRNGTVKVCFPLQDKDTEQENQLAEIPRKPSPSQERQLHTMPQSLLPDISAIGAQSHLSLVQSCSHSVLEPADGAGAARTEQRRPNTGRGHGQDVDPRMERVRPNISPNVAYSLSESIKGSQSLGLPTTETRTPSRTPFHITSSKLSETTSANTPYQSRSINLKPQTPVAAWSSARTSGSPFPCTKETFVNTPFRSSVLNFSIAGQHARRSFAQRLLPGHSSQCPVEGEAESMVHMSKDKSVFVELESNRTNHVQVRSRERSEVKERVDLLSEKKREGESMKIGDKEVHLIKTEEEFVDETDCESGNRRDPEMKQGFSSLSLSSAIDPGITFRPCIALTTEDRSSLEVDLQSKLVGQHIASRIILKAVSGFMRNDNPKKPLVLSLHGWTGTGKNFVSKLIAENIYREGMESSFVHVFTSTLHFPHPSEYPTYKSRLQQWIKGNVTNCERSMFIFDEMDKMHPGLIDSIKPYLDYYDKLDGVSYRKAIFIFLSNTGGDSIIKTALEFWKTGRNRDEIELKDLETSLSLAVFNNNQSGFYRTSLIDKNLVDFFVPFLPLEYQHVVQCTLAEMEARGLKPNKDVANKVAKDLVFFPKSERVFSVKGCKTIVSKLDYYT</sequence>
<protein>
    <submittedName>
        <fullName evidence="5">Torsin-1A Dystonia 1 protein Torsin ATPase 1</fullName>
    </submittedName>
</protein>